<dbReference type="InterPro" id="IPR036259">
    <property type="entry name" value="MFS_trans_sf"/>
</dbReference>
<evidence type="ECO:0000256" key="5">
    <source>
        <dbReference type="SAM" id="Phobius"/>
    </source>
</evidence>
<sequence>MSEYSSSKHRGKLVSMVFAMQGFGLLAGALVGLGSIYVLPLDYSWRLMLAIGAIPAVYVVFLRRKLLETPRFSLQVEGNEQKAKAAVSQITGVGSAIKTDSKVVVKNHTRYGLELRKYMIFIVGTTLSWFIFDMAFYGTTLNNGFILQNIGYGSSKSLTTTIFNTAVGDAILAG</sequence>
<feature type="transmembrane region" description="Helical" evidence="5">
    <location>
        <begin position="43"/>
        <end position="62"/>
    </location>
</feature>
<dbReference type="AlphaFoldDB" id="T0Y2H8"/>
<feature type="transmembrane region" description="Helical" evidence="5">
    <location>
        <begin position="12"/>
        <end position="37"/>
    </location>
</feature>
<dbReference type="PANTHER" id="PTHR24064">
    <property type="entry name" value="SOLUTE CARRIER FAMILY 22 MEMBER"/>
    <property type="match status" value="1"/>
</dbReference>
<gene>
    <name evidence="7" type="ORF">B2A_14551</name>
</gene>
<dbReference type="InterPro" id="IPR020846">
    <property type="entry name" value="MFS_dom"/>
</dbReference>
<evidence type="ECO:0000256" key="4">
    <source>
        <dbReference type="ARBA" id="ARBA00023136"/>
    </source>
</evidence>
<feature type="domain" description="Major facilitator superfamily (MFS) profile" evidence="6">
    <location>
        <begin position="1"/>
        <end position="174"/>
    </location>
</feature>
<reference evidence="7" key="2">
    <citation type="journal article" date="2014" name="ISME J.">
        <title>Microbial stratification in low pH oxic and suboxic macroscopic growths along an acid mine drainage.</title>
        <authorList>
            <person name="Mendez-Garcia C."/>
            <person name="Mesa V."/>
            <person name="Sprenger R.R."/>
            <person name="Richter M."/>
            <person name="Diez M.S."/>
            <person name="Solano J."/>
            <person name="Bargiela R."/>
            <person name="Golyshina O.V."/>
            <person name="Manteca A."/>
            <person name="Ramos J.L."/>
            <person name="Gallego J.R."/>
            <person name="Llorente I."/>
            <person name="Martins Dos Santos V.A."/>
            <person name="Jensen O.N."/>
            <person name="Pelaez A.I."/>
            <person name="Sanchez J."/>
            <person name="Ferrer M."/>
        </authorList>
    </citation>
    <scope>NUCLEOTIDE SEQUENCE</scope>
</reference>
<reference evidence="7" key="1">
    <citation type="submission" date="2013-08" db="EMBL/GenBank/DDBJ databases">
        <authorList>
            <person name="Mendez C."/>
            <person name="Richter M."/>
            <person name="Ferrer M."/>
            <person name="Sanchez J."/>
        </authorList>
    </citation>
    <scope>NUCLEOTIDE SEQUENCE</scope>
</reference>
<name>T0Y2H8_9ZZZZ</name>
<accession>T0Y2H8</accession>
<evidence type="ECO:0000259" key="6">
    <source>
        <dbReference type="PROSITE" id="PS50850"/>
    </source>
</evidence>
<evidence type="ECO:0000313" key="7">
    <source>
        <dbReference type="EMBL" id="EQD29306.1"/>
    </source>
</evidence>
<protein>
    <submittedName>
        <fullName evidence="7">Phosphate transporter</fullName>
    </submittedName>
</protein>
<dbReference type="GO" id="GO:0022857">
    <property type="term" value="F:transmembrane transporter activity"/>
    <property type="evidence" value="ECO:0007669"/>
    <property type="project" value="InterPro"/>
</dbReference>
<dbReference type="SUPFAM" id="SSF103473">
    <property type="entry name" value="MFS general substrate transporter"/>
    <property type="match status" value="1"/>
</dbReference>
<dbReference type="InterPro" id="IPR005828">
    <property type="entry name" value="MFS_sugar_transport-like"/>
</dbReference>
<comment type="subcellular location">
    <subcellularLocation>
        <location evidence="1">Membrane</location>
        <topology evidence="1">Multi-pass membrane protein</topology>
    </subcellularLocation>
</comment>
<evidence type="ECO:0000256" key="3">
    <source>
        <dbReference type="ARBA" id="ARBA00022989"/>
    </source>
</evidence>
<organism evidence="7">
    <name type="scientific">mine drainage metagenome</name>
    <dbReference type="NCBI Taxonomy" id="410659"/>
    <lineage>
        <taxon>unclassified sequences</taxon>
        <taxon>metagenomes</taxon>
        <taxon>ecological metagenomes</taxon>
    </lineage>
</organism>
<dbReference type="Gene3D" id="1.20.1250.20">
    <property type="entry name" value="MFS general substrate transporter like domains"/>
    <property type="match status" value="1"/>
</dbReference>
<evidence type="ECO:0000256" key="1">
    <source>
        <dbReference type="ARBA" id="ARBA00004141"/>
    </source>
</evidence>
<keyword evidence="4 5" id="KW-0472">Membrane</keyword>
<dbReference type="EMBL" id="AUZZ01010566">
    <property type="protein sequence ID" value="EQD29306.1"/>
    <property type="molecule type" value="Genomic_DNA"/>
</dbReference>
<feature type="transmembrane region" description="Helical" evidence="5">
    <location>
        <begin position="118"/>
        <end position="137"/>
    </location>
</feature>
<dbReference type="PROSITE" id="PS50850">
    <property type="entry name" value="MFS"/>
    <property type="match status" value="1"/>
</dbReference>
<dbReference type="Pfam" id="PF00083">
    <property type="entry name" value="Sugar_tr"/>
    <property type="match status" value="1"/>
</dbReference>
<comment type="caution">
    <text evidence="7">The sequence shown here is derived from an EMBL/GenBank/DDBJ whole genome shotgun (WGS) entry which is preliminary data.</text>
</comment>
<proteinExistence type="predicted"/>
<evidence type="ECO:0000256" key="2">
    <source>
        <dbReference type="ARBA" id="ARBA00022692"/>
    </source>
</evidence>
<keyword evidence="2 5" id="KW-0812">Transmembrane</keyword>
<dbReference type="GO" id="GO:0016020">
    <property type="term" value="C:membrane"/>
    <property type="evidence" value="ECO:0007669"/>
    <property type="project" value="UniProtKB-SubCell"/>
</dbReference>
<feature type="non-terminal residue" evidence="7">
    <location>
        <position position="174"/>
    </location>
</feature>
<keyword evidence="3 5" id="KW-1133">Transmembrane helix</keyword>